<comment type="similarity">
    <text evidence="8 9">Belongs to the TRAP transporter small permease family.</text>
</comment>
<evidence type="ECO:0000259" key="10">
    <source>
        <dbReference type="Pfam" id="PF04290"/>
    </source>
</evidence>
<dbReference type="RefSeq" id="WP_261618289.1">
    <property type="nucleotide sequence ID" value="NZ_JALIDZ010000014.1"/>
</dbReference>
<dbReference type="GO" id="GO:0022857">
    <property type="term" value="F:transmembrane transporter activity"/>
    <property type="evidence" value="ECO:0007669"/>
    <property type="project" value="UniProtKB-UniRule"/>
</dbReference>
<evidence type="ECO:0000256" key="4">
    <source>
        <dbReference type="ARBA" id="ARBA00022519"/>
    </source>
</evidence>
<evidence type="ECO:0000256" key="8">
    <source>
        <dbReference type="ARBA" id="ARBA00038436"/>
    </source>
</evidence>
<evidence type="ECO:0000256" key="5">
    <source>
        <dbReference type="ARBA" id="ARBA00022692"/>
    </source>
</evidence>
<dbReference type="InterPro" id="IPR055348">
    <property type="entry name" value="DctQ"/>
</dbReference>
<feature type="domain" description="Tripartite ATP-independent periplasmic transporters DctQ component" evidence="10">
    <location>
        <begin position="39"/>
        <end position="169"/>
    </location>
</feature>
<comment type="subcellular location">
    <subcellularLocation>
        <location evidence="1 9">Cell inner membrane</location>
        <topology evidence="1 9">Multi-pass membrane protein</topology>
    </subcellularLocation>
</comment>
<proteinExistence type="inferred from homology"/>
<evidence type="ECO:0000256" key="2">
    <source>
        <dbReference type="ARBA" id="ARBA00022448"/>
    </source>
</evidence>
<keyword evidence="4 9" id="KW-0997">Cell inner membrane</keyword>
<evidence type="ECO:0000256" key="6">
    <source>
        <dbReference type="ARBA" id="ARBA00022989"/>
    </source>
</evidence>
<feature type="transmembrane region" description="Helical" evidence="9">
    <location>
        <begin position="27"/>
        <end position="51"/>
    </location>
</feature>
<organism evidence="11 12">
    <name type="scientific">Microbaculum marinisediminis</name>
    <dbReference type="NCBI Taxonomy" id="2931392"/>
    <lineage>
        <taxon>Bacteria</taxon>
        <taxon>Pseudomonadati</taxon>
        <taxon>Pseudomonadota</taxon>
        <taxon>Alphaproteobacteria</taxon>
        <taxon>Hyphomicrobiales</taxon>
        <taxon>Tepidamorphaceae</taxon>
        <taxon>Microbaculum</taxon>
    </lineage>
</organism>
<protein>
    <recommendedName>
        <fullName evidence="9">TRAP transporter small permease protein</fullName>
    </recommendedName>
</protein>
<dbReference type="AlphaFoldDB" id="A0AAW5R375"/>
<feature type="transmembrane region" description="Helical" evidence="9">
    <location>
        <begin position="63"/>
        <end position="81"/>
    </location>
</feature>
<accession>A0AAW5R375</accession>
<keyword evidence="12" id="KW-1185">Reference proteome</keyword>
<evidence type="ECO:0000313" key="11">
    <source>
        <dbReference type="EMBL" id="MCT8974700.1"/>
    </source>
</evidence>
<evidence type="ECO:0000256" key="9">
    <source>
        <dbReference type="RuleBase" id="RU369079"/>
    </source>
</evidence>
<comment type="function">
    <text evidence="9">Part of the tripartite ATP-independent periplasmic (TRAP) transport system.</text>
</comment>
<comment type="caution">
    <text evidence="11">The sequence shown here is derived from an EMBL/GenBank/DDBJ whole genome shotgun (WGS) entry which is preliminary data.</text>
</comment>
<dbReference type="Pfam" id="PF04290">
    <property type="entry name" value="DctQ"/>
    <property type="match status" value="1"/>
</dbReference>
<gene>
    <name evidence="11" type="ORF">MUB46_22825</name>
</gene>
<dbReference type="GO" id="GO:0005886">
    <property type="term" value="C:plasma membrane"/>
    <property type="evidence" value="ECO:0007669"/>
    <property type="project" value="UniProtKB-SubCell"/>
</dbReference>
<reference evidence="11 12" key="1">
    <citation type="submission" date="2022-04" db="EMBL/GenBank/DDBJ databases">
        <authorList>
            <person name="Ye Y.-Q."/>
            <person name="Du Z.-J."/>
        </authorList>
    </citation>
    <scope>NUCLEOTIDE SEQUENCE [LARGE SCALE GENOMIC DNA]</scope>
    <source>
        <strain evidence="11 12">A6E488</strain>
    </source>
</reference>
<evidence type="ECO:0000256" key="1">
    <source>
        <dbReference type="ARBA" id="ARBA00004429"/>
    </source>
</evidence>
<keyword evidence="3" id="KW-1003">Cell membrane</keyword>
<keyword evidence="6 9" id="KW-1133">Transmembrane helix</keyword>
<feature type="transmembrane region" description="Helical" evidence="9">
    <location>
        <begin position="142"/>
        <end position="167"/>
    </location>
</feature>
<evidence type="ECO:0000256" key="7">
    <source>
        <dbReference type="ARBA" id="ARBA00023136"/>
    </source>
</evidence>
<comment type="subunit">
    <text evidence="9">The complex comprises the extracytoplasmic solute receptor protein and the two transmembrane proteins.</text>
</comment>
<sequence>MSFMTEGGEAADASHPLSRVVYALARLCGFLSALLILVMLAVVIYAITYRYLLNAPILGGDELLGYLLVAAIMLGAAEALRRGDHISIDLIADRVGPRAARGLRLWGDLAVLVFSVVLGWSAWRSVTFAYDFGSYSPGYLEIAMWIPKSPVLIGSVLLVATALARILDAAVGPGKATGAGPGAGTGRQ</sequence>
<evidence type="ECO:0000313" key="12">
    <source>
        <dbReference type="Proteomes" id="UP001320898"/>
    </source>
</evidence>
<dbReference type="Proteomes" id="UP001320898">
    <property type="component" value="Unassembled WGS sequence"/>
</dbReference>
<dbReference type="PANTHER" id="PTHR35011">
    <property type="entry name" value="2,3-DIKETO-L-GULONATE TRAP TRANSPORTER SMALL PERMEASE PROTEIN YIAM"/>
    <property type="match status" value="1"/>
</dbReference>
<name>A0AAW5R375_9HYPH</name>
<keyword evidence="5 9" id="KW-0812">Transmembrane</keyword>
<feature type="transmembrane region" description="Helical" evidence="9">
    <location>
        <begin position="102"/>
        <end position="122"/>
    </location>
</feature>
<keyword evidence="2 9" id="KW-0813">Transport</keyword>
<dbReference type="InterPro" id="IPR007387">
    <property type="entry name" value="TRAP_DctQ"/>
</dbReference>
<keyword evidence="7 9" id="KW-0472">Membrane</keyword>
<dbReference type="EMBL" id="JALIDZ010000014">
    <property type="protein sequence ID" value="MCT8974700.1"/>
    <property type="molecule type" value="Genomic_DNA"/>
</dbReference>
<evidence type="ECO:0000256" key="3">
    <source>
        <dbReference type="ARBA" id="ARBA00022475"/>
    </source>
</evidence>